<dbReference type="RefSeq" id="WP_079569122.1">
    <property type="nucleotide sequence ID" value="NZ_LT670818.1"/>
</dbReference>
<proteinExistence type="predicted"/>
<evidence type="ECO:0000313" key="2">
    <source>
        <dbReference type="Proteomes" id="UP000190675"/>
    </source>
</evidence>
<dbReference type="Gene3D" id="3.40.630.10">
    <property type="entry name" value="Zn peptidases"/>
    <property type="match status" value="1"/>
</dbReference>
<dbReference type="Gene3D" id="3.50.30.30">
    <property type="match status" value="1"/>
</dbReference>
<reference evidence="1 2" key="1">
    <citation type="submission" date="2016-11" db="EMBL/GenBank/DDBJ databases">
        <authorList>
            <person name="Jaros S."/>
            <person name="Januszkiewicz K."/>
            <person name="Wedrychowicz H."/>
        </authorList>
    </citation>
    <scope>NUCLEOTIDE SEQUENCE [LARGE SCALE GENOMIC DNA]</scope>
    <source>
        <strain evidence="1 2">GAS242</strain>
    </source>
</reference>
<gene>
    <name evidence="1" type="ORF">SAMN05444169_6128</name>
</gene>
<organism evidence="1 2">
    <name type="scientific">Bradyrhizobium erythrophlei</name>
    <dbReference type="NCBI Taxonomy" id="1437360"/>
    <lineage>
        <taxon>Bacteria</taxon>
        <taxon>Pseudomonadati</taxon>
        <taxon>Pseudomonadota</taxon>
        <taxon>Alphaproteobacteria</taxon>
        <taxon>Hyphomicrobiales</taxon>
        <taxon>Nitrobacteraceae</taxon>
        <taxon>Bradyrhizobium</taxon>
    </lineage>
</organism>
<dbReference type="OrthoDB" id="975226at2"/>
<dbReference type="EMBL" id="LT670818">
    <property type="protein sequence ID" value="SHH17060.1"/>
    <property type="molecule type" value="Genomic_DNA"/>
</dbReference>
<dbReference type="SUPFAM" id="SSF53187">
    <property type="entry name" value="Zn-dependent exopeptidases"/>
    <property type="match status" value="1"/>
</dbReference>
<evidence type="ECO:0000313" key="1">
    <source>
        <dbReference type="EMBL" id="SHH17060.1"/>
    </source>
</evidence>
<protein>
    <recommendedName>
        <fullName evidence="3">Peptidase family M28</fullName>
    </recommendedName>
</protein>
<name>A0A1M5QTF9_9BRAD</name>
<dbReference type="Proteomes" id="UP000190675">
    <property type="component" value="Chromosome I"/>
</dbReference>
<dbReference type="AlphaFoldDB" id="A0A1M5QTF9"/>
<sequence>MRRRDFVTLLGGAASVWPFLASTQSRLLAMEQVPSSDRLEQRLVEAIEAYDAQGNHRTATSADTASAEWLAREIQQPRVQSTLESFKLSRLDPLSCHLRIAGRRIEGVPLFDGTFTDADGVHGTLGPLGSDADIVWVETEPFTLIEPRKELGGAVAEARRGPHKGVIILTRGSRPGLFLLNAPSFKAPFGPPAIQISSAESQWLKAQERAEISLVAQVGRTTTQAVNVTARIAGSDTGLAPLVVTTPRSGWWECASERGGGLACWLEAIRTLAAAAPARDCLFAAFSGHEIGFLGIDAYLASRPDLTKRAHAWIHLGANIGAPQQPNQVHVSDASLEDSIIAALQKEGLRIDHKAESGSVPRGEAGTIHRGGAHYLALVCGTEVFHNTADRWPDAVDVTMVARYAKSFATCALELALQRR</sequence>
<evidence type="ECO:0008006" key="3">
    <source>
        <dbReference type="Google" id="ProtNLM"/>
    </source>
</evidence>
<accession>A0A1M5QTF9</accession>